<protein>
    <submittedName>
        <fullName evidence="4">Similar to Rnasel: 2-5A-dependent ribonuclease (Mus musculus)</fullName>
    </submittedName>
</protein>
<dbReference type="PROSITE" id="PS50297">
    <property type="entry name" value="ANK_REP_REGION"/>
    <property type="match status" value="2"/>
</dbReference>
<sequence>MYHIRERIKDLEIFDGLSYEQVRDKIMSKELSVNTVVTIDERDRIKIFYSKLVPLPGPHKYYEYSILHLTLYLNDDNFVDFLLENNADTKLETEYLAPVILLAISLNHLKYVKKLVTAGADINQIICVKGKFGTNSDRLNDNNVNPCFLFDEFTPLEFAVNLDEYEIAEFLITHGADVHIRSGNNGKNSDSPMGIAASSDNIEMLKLLIKHGADINAGDDNGLTPLMKAVKNNNSASIKFLLSQPLIEVNSLANDKTFCLHFSGVLDNIYTFNYIERFRCNLQDLLNAGCDVNIQRKHRRLPINTYSMERKCLSVLVKHLMKLMVAGLYVCIENRITDSGRNVGVKNLRILVLILNFEVFRISHQIVLVTLK</sequence>
<keyword evidence="1" id="KW-0677">Repeat</keyword>
<name>A0A8J2H8E1_COTCN</name>
<dbReference type="InterPro" id="IPR036770">
    <property type="entry name" value="Ankyrin_rpt-contain_sf"/>
</dbReference>
<dbReference type="Pfam" id="PF00023">
    <property type="entry name" value="Ank"/>
    <property type="match status" value="1"/>
</dbReference>
<dbReference type="EMBL" id="CAJNRD030001118">
    <property type="protein sequence ID" value="CAG5083515.1"/>
    <property type="molecule type" value="Genomic_DNA"/>
</dbReference>
<dbReference type="Pfam" id="PF12796">
    <property type="entry name" value="Ank_2"/>
    <property type="match status" value="1"/>
</dbReference>
<dbReference type="PANTHER" id="PTHR24198:SF165">
    <property type="entry name" value="ANKYRIN REPEAT-CONTAINING PROTEIN-RELATED"/>
    <property type="match status" value="1"/>
</dbReference>
<keyword evidence="2 3" id="KW-0040">ANK repeat</keyword>
<accession>A0A8J2H8E1</accession>
<dbReference type="SUPFAM" id="SSF48403">
    <property type="entry name" value="Ankyrin repeat"/>
    <property type="match status" value="1"/>
</dbReference>
<keyword evidence="5" id="KW-1185">Reference proteome</keyword>
<organism evidence="4 5">
    <name type="scientific">Cotesia congregata</name>
    <name type="common">Parasitoid wasp</name>
    <name type="synonym">Apanteles congregatus</name>
    <dbReference type="NCBI Taxonomy" id="51543"/>
    <lineage>
        <taxon>Eukaryota</taxon>
        <taxon>Metazoa</taxon>
        <taxon>Ecdysozoa</taxon>
        <taxon>Arthropoda</taxon>
        <taxon>Hexapoda</taxon>
        <taxon>Insecta</taxon>
        <taxon>Pterygota</taxon>
        <taxon>Neoptera</taxon>
        <taxon>Endopterygota</taxon>
        <taxon>Hymenoptera</taxon>
        <taxon>Apocrita</taxon>
        <taxon>Ichneumonoidea</taxon>
        <taxon>Braconidae</taxon>
        <taxon>Microgastrinae</taxon>
        <taxon>Cotesia</taxon>
    </lineage>
</organism>
<dbReference type="SMART" id="SM00248">
    <property type="entry name" value="ANK"/>
    <property type="match status" value="5"/>
</dbReference>
<evidence type="ECO:0000256" key="2">
    <source>
        <dbReference type="ARBA" id="ARBA00023043"/>
    </source>
</evidence>
<dbReference type="Proteomes" id="UP000786811">
    <property type="component" value="Unassembled WGS sequence"/>
</dbReference>
<feature type="repeat" description="ANK" evidence="3">
    <location>
        <begin position="188"/>
        <end position="220"/>
    </location>
</feature>
<evidence type="ECO:0000256" key="3">
    <source>
        <dbReference type="PROSITE-ProRule" id="PRU00023"/>
    </source>
</evidence>
<gene>
    <name evidence="4" type="ORF">HICCMSTLAB_LOCUS3861</name>
</gene>
<reference evidence="4" key="1">
    <citation type="submission" date="2021-04" db="EMBL/GenBank/DDBJ databases">
        <authorList>
            <person name="Chebbi M.A.C M."/>
        </authorList>
    </citation>
    <scope>NUCLEOTIDE SEQUENCE</scope>
</reference>
<feature type="repeat" description="ANK" evidence="3">
    <location>
        <begin position="151"/>
        <end position="183"/>
    </location>
</feature>
<dbReference type="PANTHER" id="PTHR24198">
    <property type="entry name" value="ANKYRIN REPEAT AND PROTEIN KINASE DOMAIN-CONTAINING PROTEIN"/>
    <property type="match status" value="1"/>
</dbReference>
<dbReference type="AlphaFoldDB" id="A0A8J2H8E1"/>
<evidence type="ECO:0000313" key="4">
    <source>
        <dbReference type="EMBL" id="CAG5083515.1"/>
    </source>
</evidence>
<dbReference type="InterPro" id="IPR002110">
    <property type="entry name" value="Ankyrin_rpt"/>
</dbReference>
<proteinExistence type="predicted"/>
<comment type="caution">
    <text evidence="4">The sequence shown here is derived from an EMBL/GenBank/DDBJ whole genome shotgun (WGS) entry which is preliminary data.</text>
</comment>
<evidence type="ECO:0000313" key="5">
    <source>
        <dbReference type="Proteomes" id="UP000786811"/>
    </source>
</evidence>
<evidence type="ECO:0000256" key="1">
    <source>
        <dbReference type="ARBA" id="ARBA00022737"/>
    </source>
</evidence>
<dbReference type="OrthoDB" id="539213at2759"/>
<dbReference type="PROSITE" id="PS50088">
    <property type="entry name" value="ANK_REPEAT"/>
    <property type="match status" value="2"/>
</dbReference>
<dbReference type="Gene3D" id="1.25.40.20">
    <property type="entry name" value="Ankyrin repeat-containing domain"/>
    <property type="match status" value="2"/>
</dbReference>